<feature type="compositionally biased region" description="Polar residues" evidence="1">
    <location>
        <begin position="130"/>
        <end position="149"/>
    </location>
</feature>
<evidence type="ECO:0000313" key="4">
    <source>
        <dbReference type="Proteomes" id="UP000803844"/>
    </source>
</evidence>
<keyword evidence="2" id="KW-1133">Transmembrane helix</keyword>
<dbReference type="Proteomes" id="UP000803844">
    <property type="component" value="Unassembled WGS sequence"/>
</dbReference>
<accession>A0A9P4XRT5</accession>
<feature type="transmembrane region" description="Helical" evidence="2">
    <location>
        <begin position="41"/>
        <end position="59"/>
    </location>
</feature>
<evidence type="ECO:0000313" key="3">
    <source>
        <dbReference type="EMBL" id="KAF3760207.1"/>
    </source>
</evidence>
<feature type="region of interest" description="Disordered" evidence="1">
    <location>
        <begin position="176"/>
        <end position="223"/>
    </location>
</feature>
<name>A0A9P4XRT5_CRYP1</name>
<feature type="transmembrane region" description="Helical" evidence="2">
    <location>
        <begin position="79"/>
        <end position="99"/>
    </location>
</feature>
<dbReference type="RefSeq" id="XP_040771186.1">
    <property type="nucleotide sequence ID" value="XM_040920980.1"/>
</dbReference>
<sequence length="223" mass="24482">MAVWLDLATASLFFVFYSLQWIFFSTFSAALYSLRLVAWPFGVLLHALLFVFAPVIYTVRFLLSPIFVITRNFPRLEPLYIYFGSAAFIGIAVGVFFRLTTYSTFTLLGLDNDDETSRKSRSRFYSAGPSAQSTQLSLSEKSHNSQPVTPVSERKDFDALLAGISSEPESDQLIAALQSAGGGGGWRDSPNTKRKRRSASGLGGGGSGLARFSTILEEEDDSL</sequence>
<gene>
    <name evidence="3" type="ORF">M406DRAFT_334883</name>
</gene>
<keyword evidence="4" id="KW-1185">Reference proteome</keyword>
<comment type="caution">
    <text evidence="3">The sequence shown here is derived from an EMBL/GenBank/DDBJ whole genome shotgun (WGS) entry which is preliminary data.</text>
</comment>
<feature type="transmembrane region" description="Helical" evidence="2">
    <location>
        <begin position="12"/>
        <end position="34"/>
    </location>
</feature>
<dbReference type="AlphaFoldDB" id="A0A9P4XRT5"/>
<evidence type="ECO:0000256" key="2">
    <source>
        <dbReference type="SAM" id="Phobius"/>
    </source>
</evidence>
<dbReference type="GeneID" id="63838109"/>
<organism evidence="3 4">
    <name type="scientific">Cryphonectria parasitica (strain ATCC 38755 / EP155)</name>
    <dbReference type="NCBI Taxonomy" id="660469"/>
    <lineage>
        <taxon>Eukaryota</taxon>
        <taxon>Fungi</taxon>
        <taxon>Dikarya</taxon>
        <taxon>Ascomycota</taxon>
        <taxon>Pezizomycotina</taxon>
        <taxon>Sordariomycetes</taxon>
        <taxon>Sordariomycetidae</taxon>
        <taxon>Diaporthales</taxon>
        <taxon>Cryphonectriaceae</taxon>
        <taxon>Cryphonectria-Endothia species complex</taxon>
        <taxon>Cryphonectria</taxon>
    </lineage>
</organism>
<keyword evidence="2" id="KW-0472">Membrane</keyword>
<dbReference type="OrthoDB" id="4502894at2759"/>
<feature type="region of interest" description="Disordered" evidence="1">
    <location>
        <begin position="130"/>
        <end position="150"/>
    </location>
</feature>
<dbReference type="EMBL" id="MU032353">
    <property type="protein sequence ID" value="KAF3760207.1"/>
    <property type="molecule type" value="Genomic_DNA"/>
</dbReference>
<reference evidence="3" key="1">
    <citation type="journal article" date="2020" name="Phytopathology">
        <title>Genome sequence of the chestnut blight fungus Cryphonectria parasitica EP155: A fundamental resource for an archetypical invasive plant pathogen.</title>
        <authorList>
            <person name="Crouch J.A."/>
            <person name="Dawe A."/>
            <person name="Aerts A."/>
            <person name="Barry K."/>
            <person name="Churchill A.C.L."/>
            <person name="Grimwood J."/>
            <person name="Hillman B."/>
            <person name="Milgroom M.G."/>
            <person name="Pangilinan J."/>
            <person name="Smith M."/>
            <person name="Salamov A."/>
            <person name="Schmutz J."/>
            <person name="Yadav J."/>
            <person name="Grigoriev I.V."/>
            <person name="Nuss D."/>
        </authorList>
    </citation>
    <scope>NUCLEOTIDE SEQUENCE</scope>
    <source>
        <strain evidence="3">EP155</strain>
    </source>
</reference>
<proteinExistence type="predicted"/>
<evidence type="ECO:0000256" key="1">
    <source>
        <dbReference type="SAM" id="MobiDB-lite"/>
    </source>
</evidence>
<keyword evidence="2" id="KW-0812">Transmembrane</keyword>
<protein>
    <submittedName>
        <fullName evidence="3">Uncharacterized protein</fullName>
    </submittedName>
</protein>